<name>A0A9P6AIK5_9AGAM</name>
<sequence>MRKQFNFPRGDLTALCCALFRPPPYSPPSFATAFLRRASCPAVFTESFNPIIASYGPVTAPKIPVKPQCGG</sequence>
<dbReference type="Proteomes" id="UP000886523">
    <property type="component" value="Unassembled WGS sequence"/>
</dbReference>
<proteinExistence type="predicted"/>
<dbReference type="AlphaFoldDB" id="A0A9P6AIK5"/>
<gene>
    <name evidence="1" type="ORF">BS47DRAFT_457273</name>
</gene>
<keyword evidence="2" id="KW-1185">Reference proteome</keyword>
<evidence type="ECO:0000313" key="1">
    <source>
        <dbReference type="EMBL" id="KAF9506207.1"/>
    </source>
</evidence>
<evidence type="ECO:0000313" key="2">
    <source>
        <dbReference type="Proteomes" id="UP000886523"/>
    </source>
</evidence>
<accession>A0A9P6AIK5</accession>
<dbReference type="EMBL" id="MU129120">
    <property type="protein sequence ID" value="KAF9506207.1"/>
    <property type="molecule type" value="Genomic_DNA"/>
</dbReference>
<organism evidence="1 2">
    <name type="scientific">Hydnum rufescens UP504</name>
    <dbReference type="NCBI Taxonomy" id="1448309"/>
    <lineage>
        <taxon>Eukaryota</taxon>
        <taxon>Fungi</taxon>
        <taxon>Dikarya</taxon>
        <taxon>Basidiomycota</taxon>
        <taxon>Agaricomycotina</taxon>
        <taxon>Agaricomycetes</taxon>
        <taxon>Cantharellales</taxon>
        <taxon>Hydnaceae</taxon>
        <taxon>Hydnum</taxon>
    </lineage>
</organism>
<reference evidence="1" key="1">
    <citation type="journal article" date="2020" name="Nat. Commun.">
        <title>Large-scale genome sequencing of mycorrhizal fungi provides insights into the early evolution of symbiotic traits.</title>
        <authorList>
            <person name="Miyauchi S."/>
            <person name="Kiss E."/>
            <person name="Kuo A."/>
            <person name="Drula E."/>
            <person name="Kohler A."/>
            <person name="Sanchez-Garcia M."/>
            <person name="Morin E."/>
            <person name="Andreopoulos B."/>
            <person name="Barry K.W."/>
            <person name="Bonito G."/>
            <person name="Buee M."/>
            <person name="Carver A."/>
            <person name="Chen C."/>
            <person name="Cichocki N."/>
            <person name="Clum A."/>
            <person name="Culley D."/>
            <person name="Crous P.W."/>
            <person name="Fauchery L."/>
            <person name="Girlanda M."/>
            <person name="Hayes R.D."/>
            <person name="Keri Z."/>
            <person name="LaButti K."/>
            <person name="Lipzen A."/>
            <person name="Lombard V."/>
            <person name="Magnuson J."/>
            <person name="Maillard F."/>
            <person name="Murat C."/>
            <person name="Nolan M."/>
            <person name="Ohm R.A."/>
            <person name="Pangilinan J."/>
            <person name="Pereira M.F."/>
            <person name="Perotto S."/>
            <person name="Peter M."/>
            <person name="Pfister S."/>
            <person name="Riley R."/>
            <person name="Sitrit Y."/>
            <person name="Stielow J.B."/>
            <person name="Szollosi G."/>
            <person name="Zifcakova L."/>
            <person name="Stursova M."/>
            <person name="Spatafora J.W."/>
            <person name="Tedersoo L."/>
            <person name="Vaario L.M."/>
            <person name="Yamada A."/>
            <person name="Yan M."/>
            <person name="Wang P."/>
            <person name="Xu J."/>
            <person name="Bruns T."/>
            <person name="Baldrian P."/>
            <person name="Vilgalys R."/>
            <person name="Dunand C."/>
            <person name="Henrissat B."/>
            <person name="Grigoriev I.V."/>
            <person name="Hibbett D."/>
            <person name="Nagy L.G."/>
            <person name="Martin F.M."/>
        </authorList>
    </citation>
    <scope>NUCLEOTIDE SEQUENCE</scope>
    <source>
        <strain evidence="1">UP504</strain>
    </source>
</reference>
<protein>
    <submittedName>
        <fullName evidence="1">Uncharacterized protein</fullName>
    </submittedName>
</protein>
<comment type="caution">
    <text evidence="1">The sequence shown here is derived from an EMBL/GenBank/DDBJ whole genome shotgun (WGS) entry which is preliminary data.</text>
</comment>